<dbReference type="InterPro" id="IPR008250">
    <property type="entry name" value="ATPase_P-typ_transduc_dom_A_sf"/>
</dbReference>
<evidence type="ECO:0000256" key="9">
    <source>
        <dbReference type="ARBA" id="ARBA00022989"/>
    </source>
</evidence>
<feature type="transmembrane region" description="Helical" evidence="11">
    <location>
        <begin position="45"/>
        <end position="63"/>
    </location>
</feature>
<evidence type="ECO:0000313" key="14">
    <source>
        <dbReference type="Proteomes" id="UP000229247"/>
    </source>
</evidence>
<comment type="similarity">
    <text evidence="2 11">Belongs to the cation transport ATPase (P-type) (TC 3.A.3) family. Type IB subfamily.</text>
</comment>
<keyword evidence="5 11" id="KW-0479">Metal-binding</keyword>
<evidence type="ECO:0000256" key="4">
    <source>
        <dbReference type="ARBA" id="ARBA00022692"/>
    </source>
</evidence>
<dbReference type="SUPFAM" id="SSF81665">
    <property type="entry name" value="Calcium ATPase, transmembrane domain M"/>
    <property type="match status" value="1"/>
</dbReference>
<dbReference type="InterPro" id="IPR027256">
    <property type="entry name" value="P-typ_ATPase_IB"/>
</dbReference>
<evidence type="ECO:0000256" key="3">
    <source>
        <dbReference type="ARBA" id="ARBA00022475"/>
    </source>
</evidence>
<dbReference type="FunFam" id="2.70.150.10:FF:000020">
    <property type="entry name" value="Copper-exporting P-type ATPase A"/>
    <property type="match status" value="1"/>
</dbReference>
<evidence type="ECO:0000256" key="1">
    <source>
        <dbReference type="ARBA" id="ARBA00004651"/>
    </source>
</evidence>
<evidence type="ECO:0000256" key="2">
    <source>
        <dbReference type="ARBA" id="ARBA00006024"/>
    </source>
</evidence>
<proteinExistence type="inferred from homology"/>
<dbReference type="InterPro" id="IPR044492">
    <property type="entry name" value="P_typ_ATPase_HD_dom"/>
</dbReference>
<evidence type="ECO:0000256" key="5">
    <source>
        <dbReference type="ARBA" id="ARBA00022723"/>
    </source>
</evidence>
<keyword evidence="4 11" id="KW-0812">Transmembrane</keyword>
<dbReference type="Gene3D" id="3.40.1110.10">
    <property type="entry name" value="Calcium-transporting ATPase, cytoplasmic domain N"/>
    <property type="match status" value="1"/>
</dbReference>
<dbReference type="Gene3D" id="3.40.50.1000">
    <property type="entry name" value="HAD superfamily/HAD-like"/>
    <property type="match status" value="1"/>
</dbReference>
<dbReference type="GO" id="GO:0005524">
    <property type="term" value="F:ATP binding"/>
    <property type="evidence" value="ECO:0007669"/>
    <property type="project" value="UniProtKB-UniRule"/>
</dbReference>
<feature type="transmembrane region" description="Helical" evidence="11">
    <location>
        <begin position="268"/>
        <end position="295"/>
    </location>
</feature>
<comment type="subcellular location">
    <subcellularLocation>
        <location evidence="1">Cell membrane</location>
        <topology evidence="1">Multi-pass membrane protein</topology>
    </subcellularLocation>
</comment>
<evidence type="ECO:0000256" key="10">
    <source>
        <dbReference type="ARBA" id="ARBA00023136"/>
    </source>
</evidence>
<dbReference type="EMBL" id="PEUE01000063">
    <property type="protein sequence ID" value="PIV38345.1"/>
    <property type="molecule type" value="Genomic_DNA"/>
</dbReference>
<feature type="transmembrane region" description="Helical" evidence="11">
    <location>
        <begin position="20"/>
        <end position="39"/>
    </location>
</feature>
<keyword evidence="8" id="KW-1278">Translocase</keyword>
<evidence type="ECO:0000256" key="11">
    <source>
        <dbReference type="RuleBase" id="RU362081"/>
    </source>
</evidence>
<dbReference type="InterPro" id="IPR051014">
    <property type="entry name" value="Cation_Transport_ATPase_IB"/>
</dbReference>
<dbReference type="InterPro" id="IPR023299">
    <property type="entry name" value="ATPase_P-typ_cyto_dom_N"/>
</dbReference>
<dbReference type="InterPro" id="IPR023214">
    <property type="entry name" value="HAD_sf"/>
</dbReference>
<feature type="domain" description="P-type ATPase A" evidence="12">
    <location>
        <begin position="128"/>
        <end position="228"/>
    </location>
</feature>
<dbReference type="InterPro" id="IPR018303">
    <property type="entry name" value="ATPase_P-typ_P_site"/>
</dbReference>
<dbReference type="InterPro" id="IPR059000">
    <property type="entry name" value="ATPase_P-type_domA"/>
</dbReference>
<dbReference type="Gene3D" id="2.70.150.10">
    <property type="entry name" value="Calcium-transporting ATPase, cytoplasmic transduction domain A"/>
    <property type="match status" value="1"/>
</dbReference>
<dbReference type="PRINTS" id="PR00119">
    <property type="entry name" value="CATATPASE"/>
</dbReference>
<dbReference type="PROSITE" id="PS00154">
    <property type="entry name" value="ATPASE_E1_E2"/>
    <property type="match status" value="1"/>
</dbReference>
<evidence type="ECO:0000256" key="7">
    <source>
        <dbReference type="ARBA" id="ARBA00022840"/>
    </source>
</evidence>
<dbReference type="GO" id="GO:0046872">
    <property type="term" value="F:metal ion binding"/>
    <property type="evidence" value="ECO:0007669"/>
    <property type="project" value="UniProtKB-KW"/>
</dbReference>
<accession>A0A2M7D5R5</accession>
<keyword evidence="9 11" id="KW-1133">Transmembrane helix</keyword>
<dbReference type="Pfam" id="PF00702">
    <property type="entry name" value="Hydrolase"/>
    <property type="match status" value="1"/>
</dbReference>
<dbReference type="NCBIfam" id="TIGR01494">
    <property type="entry name" value="ATPase_P-type"/>
    <property type="match status" value="1"/>
</dbReference>
<dbReference type="Proteomes" id="UP000229247">
    <property type="component" value="Unassembled WGS sequence"/>
</dbReference>
<sequence length="633" mass="68018">MSRRHNKHLTFSSVQQPFYFWFDIAIIAMSFFVLLFGWLNLMKEPLNNILLAIISLAGLAPVLISALKALIKKKLTIDLLAGIALIFALLAREWQSAVFVSLMLASARLFARYTASQAKNALAGLMKLRPTKIHLSVDGKICEVSIEQVKVGDLVVVESGERVAVDGVVESGEASIDQSSLTGESEPVAKKAGEEVLSSTLNVSGSLMVRAKKVGGDTTFAKILELVEKSQASKAPIASMVERFAGRYIFFTLLGATALYVFTQKIDLVLAVLLVTCADDLAVAIPLAFTAAIGVAARWGIIIKGGEFLEGLTKVRAMVFDKTGTITEGKTKVEETITFGGYSQDEFLAVLGAAESESGHPAAKAVKKLIAAKGINLLRITKVHEEPGFGIRGKIDGEEIIAGKTKFLKDNGIVFSDEESGLIEEQKAKNRMVTVLSRGGRVIGFVAMRDAVRAGAADIIKKLRSMGVDKIAMLTGDNEKIAAQVSQEVGITEWQANLLPKDKIEYLRKAVNADYKVAMVGDGVNDAAALALADLGIAMGVVGSDAAIESADVVLMKDKIGNIPEAMDLSRYALRIIKQDLWLWGAVNAVGLALVFGGVIGPRGAAAYNFLTDFLPLLNSLKLFRLHLRKKLP</sequence>
<keyword evidence="3 11" id="KW-1003">Cell membrane</keyword>
<dbReference type="InterPro" id="IPR001757">
    <property type="entry name" value="P_typ_ATPase"/>
</dbReference>
<reference evidence="14" key="1">
    <citation type="submission" date="2017-09" db="EMBL/GenBank/DDBJ databases">
        <title>Depth-based differentiation of microbial function through sediment-hosted aquifers and enrichment of novel symbionts in the deep terrestrial subsurface.</title>
        <authorList>
            <person name="Probst A.J."/>
            <person name="Ladd B."/>
            <person name="Jarett J.K."/>
            <person name="Geller-Mcgrath D.E."/>
            <person name="Sieber C.M.K."/>
            <person name="Emerson J.B."/>
            <person name="Anantharaman K."/>
            <person name="Thomas B.C."/>
            <person name="Malmstrom R."/>
            <person name="Stieglmeier M."/>
            <person name="Klingl A."/>
            <person name="Woyke T."/>
            <person name="Ryan C.M."/>
            <person name="Banfield J.F."/>
        </authorList>
    </citation>
    <scope>NUCLEOTIDE SEQUENCE [LARGE SCALE GENOMIC DNA]</scope>
</reference>
<dbReference type="SFLD" id="SFLDG00002">
    <property type="entry name" value="C1.7:_P-type_atpase_like"/>
    <property type="match status" value="1"/>
</dbReference>
<evidence type="ECO:0000313" key="13">
    <source>
        <dbReference type="EMBL" id="PIV38345.1"/>
    </source>
</evidence>
<dbReference type="Pfam" id="PF00122">
    <property type="entry name" value="E1-E2_ATPase"/>
    <property type="match status" value="1"/>
</dbReference>
<dbReference type="PANTHER" id="PTHR48085:SF5">
    <property type="entry name" value="CADMIUM_ZINC-TRANSPORTING ATPASE HMA4-RELATED"/>
    <property type="match status" value="1"/>
</dbReference>
<evidence type="ECO:0000259" key="12">
    <source>
        <dbReference type="Pfam" id="PF00122"/>
    </source>
</evidence>
<keyword evidence="7 11" id="KW-0067">ATP-binding</keyword>
<dbReference type="SFLD" id="SFLDS00003">
    <property type="entry name" value="Haloacid_Dehalogenase"/>
    <property type="match status" value="1"/>
</dbReference>
<dbReference type="AlphaFoldDB" id="A0A2M7D5R5"/>
<comment type="caution">
    <text evidence="13">The sequence shown here is derived from an EMBL/GenBank/DDBJ whole genome shotgun (WGS) entry which is preliminary data.</text>
</comment>
<dbReference type="SFLD" id="SFLDF00027">
    <property type="entry name" value="p-type_atpase"/>
    <property type="match status" value="1"/>
</dbReference>
<dbReference type="GO" id="GO:0016887">
    <property type="term" value="F:ATP hydrolysis activity"/>
    <property type="evidence" value="ECO:0007669"/>
    <property type="project" value="InterPro"/>
</dbReference>
<dbReference type="GO" id="GO:0019829">
    <property type="term" value="F:ATPase-coupled monoatomic cation transmembrane transporter activity"/>
    <property type="evidence" value="ECO:0007669"/>
    <property type="project" value="InterPro"/>
</dbReference>
<dbReference type="InterPro" id="IPR036412">
    <property type="entry name" value="HAD-like_sf"/>
</dbReference>
<dbReference type="PANTHER" id="PTHR48085">
    <property type="entry name" value="CADMIUM/ZINC-TRANSPORTING ATPASE HMA2-RELATED"/>
    <property type="match status" value="1"/>
</dbReference>
<feature type="transmembrane region" description="Helical" evidence="11">
    <location>
        <begin position="244"/>
        <end position="262"/>
    </location>
</feature>
<gene>
    <name evidence="13" type="ORF">COS30_02645</name>
</gene>
<dbReference type="SUPFAM" id="SSF81653">
    <property type="entry name" value="Calcium ATPase, transduction domain A"/>
    <property type="match status" value="1"/>
</dbReference>
<keyword evidence="10 11" id="KW-0472">Membrane</keyword>
<protein>
    <recommendedName>
        <fullName evidence="12">P-type ATPase A domain-containing protein</fullName>
    </recommendedName>
</protein>
<name>A0A2M7D5R5_9BACT</name>
<dbReference type="NCBIfam" id="TIGR01525">
    <property type="entry name" value="ATPase-IB_hvy"/>
    <property type="match status" value="1"/>
</dbReference>
<feature type="transmembrane region" description="Helical" evidence="11">
    <location>
        <begin position="581"/>
        <end position="600"/>
    </location>
</feature>
<keyword evidence="6 11" id="KW-0547">Nucleotide-binding</keyword>
<dbReference type="InterPro" id="IPR023298">
    <property type="entry name" value="ATPase_P-typ_TM_dom_sf"/>
</dbReference>
<dbReference type="GO" id="GO:0005886">
    <property type="term" value="C:plasma membrane"/>
    <property type="evidence" value="ECO:0007669"/>
    <property type="project" value="UniProtKB-SubCell"/>
</dbReference>
<evidence type="ECO:0000256" key="8">
    <source>
        <dbReference type="ARBA" id="ARBA00022967"/>
    </source>
</evidence>
<evidence type="ECO:0000256" key="6">
    <source>
        <dbReference type="ARBA" id="ARBA00022741"/>
    </source>
</evidence>
<organism evidence="13 14">
    <name type="scientific">Candidatus Portnoybacteria bacterium CG02_land_8_20_14_3_00_45_8</name>
    <dbReference type="NCBI Taxonomy" id="1974807"/>
    <lineage>
        <taxon>Bacteria</taxon>
        <taxon>Candidatus Portnoyibacteriota</taxon>
    </lineage>
</organism>
<dbReference type="SUPFAM" id="SSF56784">
    <property type="entry name" value="HAD-like"/>
    <property type="match status" value="1"/>
</dbReference>